<evidence type="ECO:0000313" key="4">
    <source>
        <dbReference type="EMBL" id="TCP17377.1"/>
    </source>
</evidence>
<protein>
    <submittedName>
        <fullName evidence="4">Outer membrane protein with beta-barrel domain</fullName>
    </submittedName>
</protein>
<name>A0A4R2N8Q6_9PAST</name>
<dbReference type="Pfam" id="PF13505">
    <property type="entry name" value="OMP_b-brl"/>
    <property type="match status" value="1"/>
</dbReference>
<dbReference type="InterPro" id="IPR027385">
    <property type="entry name" value="Beta-barrel_OMP"/>
</dbReference>
<sequence length="149" mass="16045">MKRLTIALFMGFMSSSLFAAPVGQTFSSIGTGLDLTTIKYKNSHLQGKQSTGLHLIVNYGIDYGHDFVGLIEGKIKLGSSKIFNDAKLDYHISKVSNIGSVKGIGYGVGVKYAVSNDIELGTEYTRSNLKYGKSKVAGNAFGANASYRF</sequence>
<dbReference type="AlphaFoldDB" id="A0A4R2N8Q6"/>
<evidence type="ECO:0000256" key="1">
    <source>
        <dbReference type="ARBA" id="ARBA00022729"/>
    </source>
</evidence>
<feature type="chain" id="PRO_5020273429" evidence="2">
    <location>
        <begin position="20"/>
        <end position="149"/>
    </location>
</feature>
<gene>
    <name evidence="4" type="ORF">EV693_10659</name>
</gene>
<dbReference type="Proteomes" id="UP000295537">
    <property type="component" value="Unassembled WGS sequence"/>
</dbReference>
<dbReference type="InterPro" id="IPR011250">
    <property type="entry name" value="OMP/PagP_B-barrel"/>
</dbReference>
<dbReference type="EMBL" id="SLXJ01000006">
    <property type="protein sequence ID" value="TCP17377.1"/>
    <property type="molecule type" value="Genomic_DNA"/>
</dbReference>
<dbReference type="SUPFAM" id="SSF56925">
    <property type="entry name" value="OMPA-like"/>
    <property type="match status" value="1"/>
</dbReference>
<comment type="caution">
    <text evidence="4">The sequence shown here is derived from an EMBL/GenBank/DDBJ whole genome shotgun (WGS) entry which is preliminary data.</text>
</comment>
<keyword evidence="5" id="KW-1185">Reference proteome</keyword>
<accession>A0A4R2N8Q6</accession>
<feature type="signal peptide" evidence="2">
    <location>
        <begin position="1"/>
        <end position="19"/>
    </location>
</feature>
<proteinExistence type="predicted"/>
<organism evidence="4 5">
    <name type="scientific">Nicoletella semolina</name>
    <dbReference type="NCBI Taxonomy" id="271160"/>
    <lineage>
        <taxon>Bacteria</taxon>
        <taxon>Pseudomonadati</taxon>
        <taxon>Pseudomonadota</taxon>
        <taxon>Gammaproteobacteria</taxon>
        <taxon>Pasteurellales</taxon>
        <taxon>Pasteurellaceae</taxon>
        <taxon>Nicoletella</taxon>
    </lineage>
</organism>
<dbReference type="RefSeq" id="WP_424991508.1">
    <property type="nucleotide sequence ID" value="NZ_LVXA01000001.1"/>
</dbReference>
<feature type="domain" description="Outer membrane protein beta-barrel" evidence="3">
    <location>
        <begin position="85"/>
        <end position="149"/>
    </location>
</feature>
<keyword evidence="1 2" id="KW-0732">Signal</keyword>
<evidence type="ECO:0000259" key="3">
    <source>
        <dbReference type="Pfam" id="PF13505"/>
    </source>
</evidence>
<evidence type="ECO:0000256" key="2">
    <source>
        <dbReference type="SAM" id="SignalP"/>
    </source>
</evidence>
<reference evidence="4 5" key="1">
    <citation type="submission" date="2019-03" db="EMBL/GenBank/DDBJ databases">
        <title>Genomic Encyclopedia of Type Strains, Phase IV (KMG-IV): sequencing the most valuable type-strain genomes for metagenomic binning, comparative biology and taxonomic classification.</title>
        <authorList>
            <person name="Goeker M."/>
        </authorList>
    </citation>
    <scope>NUCLEOTIDE SEQUENCE [LARGE SCALE GENOMIC DNA]</scope>
    <source>
        <strain evidence="4 5">DSM 16380</strain>
    </source>
</reference>
<evidence type="ECO:0000313" key="5">
    <source>
        <dbReference type="Proteomes" id="UP000295537"/>
    </source>
</evidence>